<reference evidence="1" key="1">
    <citation type="submission" date="2022-08" db="EMBL/GenBank/DDBJ databases">
        <title>Genome sequencing of akame (Lates japonicus).</title>
        <authorList>
            <person name="Hashiguchi Y."/>
            <person name="Takahashi H."/>
        </authorList>
    </citation>
    <scope>NUCLEOTIDE SEQUENCE</scope>
    <source>
        <strain evidence="1">Kochi</strain>
    </source>
</reference>
<name>A0AAD3M179_LATJO</name>
<dbReference type="Proteomes" id="UP001279410">
    <property type="component" value="Unassembled WGS sequence"/>
</dbReference>
<keyword evidence="2" id="KW-1185">Reference proteome</keyword>
<proteinExistence type="predicted"/>
<comment type="caution">
    <text evidence="1">The sequence shown here is derived from an EMBL/GenBank/DDBJ whole genome shotgun (WGS) entry which is preliminary data.</text>
</comment>
<dbReference type="EMBL" id="BRZM01000001">
    <property type="protein sequence ID" value="GLD45682.1"/>
    <property type="molecule type" value="Genomic_DNA"/>
</dbReference>
<accession>A0AAD3M179</accession>
<sequence>MVAPSTQLAKLLVRARLRWLTEAEMDEVSAQRRPNGILKEAAPTANIPLACQVRASFVTAIHCSPFA</sequence>
<protein>
    <submittedName>
        <fullName evidence="1">Uncharacterized protein</fullName>
    </submittedName>
</protein>
<dbReference type="AlphaFoldDB" id="A0AAD3M179"/>
<gene>
    <name evidence="1" type="ORF">AKAME5_000015700</name>
</gene>
<evidence type="ECO:0000313" key="2">
    <source>
        <dbReference type="Proteomes" id="UP001279410"/>
    </source>
</evidence>
<evidence type="ECO:0000313" key="1">
    <source>
        <dbReference type="EMBL" id="GLD45682.1"/>
    </source>
</evidence>
<organism evidence="1 2">
    <name type="scientific">Lates japonicus</name>
    <name type="common">Japanese lates</name>
    <dbReference type="NCBI Taxonomy" id="270547"/>
    <lineage>
        <taxon>Eukaryota</taxon>
        <taxon>Metazoa</taxon>
        <taxon>Chordata</taxon>
        <taxon>Craniata</taxon>
        <taxon>Vertebrata</taxon>
        <taxon>Euteleostomi</taxon>
        <taxon>Actinopterygii</taxon>
        <taxon>Neopterygii</taxon>
        <taxon>Teleostei</taxon>
        <taxon>Neoteleostei</taxon>
        <taxon>Acanthomorphata</taxon>
        <taxon>Carangaria</taxon>
        <taxon>Carangaria incertae sedis</taxon>
        <taxon>Centropomidae</taxon>
        <taxon>Lates</taxon>
    </lineage>
</organism>